<dbReference type="Pfam" id="PF14226">
    <property type="entry name" value="DIOX_N"/>
    <property type="match status" value="1"/>
</dbReference>
<evidence type="ECO:0000256" key="1">
    <source>
        <dbReference type="ARBA" id="ARBA00022723"/>
    </source>
</evidence>
<keyword evidence="2" id="KW-0560">Oxidoreductase</keyword>
<comment type="caution">
    <text evidence="5">The sequence shown here is derived from an EMBL/GenBank/DDBJ whole genome shotgun (WGS) entry which is preliminary data.</text>
</comment>
<dbReference type="Proteomes" id="UP001642360">
    <property type="component" value="Unassembled WGS sequence"/>
</dbReference>
<dbReference type="GO" id="GO:0046872">
    <property type="term" value="F:metal ion binding"/>
    <property type="evidence" value="ECO:0007669"/>
    <property type="project" value="UniProtKB-KW"/>
</dbReference>
<dbReference type="SUPFAM" id="SSF51197">
    <property type="entry name" value="Clavaminate synthase-like"/>
    <property type="match status" value="1"/>
</dbReference>
<dbReference type="InterPro" id="IPR026992">
    <property type="entry name" value="DIOX_N"/>
</dbReference>
<dbReference type="Gene3D" id="2.60.120.330">
    <property type="entry name" value="B-lactam Antibiotic, Isopenicillin N Synthase, Chain"/>
    <property type="match status" value="1"/>
</dbReference>
<dbReference type="PANTHER" id="PTHR10209:SF123">
    <property type="entry name" value="FE2OG DIOXYGENASE DOMAIN-CONTAINING PROTEIN"/>
    <property type="match status" value="1"/>
</dbReference>
<name>A0ABC8T8K0_9AQUA</name>
<feature type="domain" description="Non-haem dioxygenase N-terminal" evidence="4">
    <location>
        <begin position="71"/>
        <end position="171"/>
    </location>
</feature>
<dbReference type="PANTHER" id="PTHR10209">
    <property type="entry name" value="OXIDOREDUCTASE, 2OG-FE II OXYGENASE FAMILY PROTEIN"/>
    <property type="match status" value="1"/>
</dbReference>
<protein>
    <recommendedName>
        <fullName evidence="4">Non-haem dioxygenase N-terminal domain-containing protein</fullName>
    </recommendedName>
</protein>
<dbReference type="GO" id="GO:0016491">
    <property type="term" value="F:oxidoreductase activity"/>
    <property type="evidence" value="ECO:0007669"/>
    <property type="project" value="UniProtKB-KW"/>
</dbReference>
<accession>A0ABC8T8K0</accession>
<evidence type="ECO:0000313" key="6">
    <source>
        <dbReference type="Proteomes" id="UP001642360"/>
    </source>
</evidence>
<gene>
    <name evidence="5" type="ORF">ILEXP_LOCUS34628</name>
</gene>
<keyword evidence="3" id="KW-0408">Iron</keyword>
<keyword evidence="6" id="KW-1185">Reference proteome</keyword>
<dbReference type="InterPro" id="IPR027443">
    <property type="entry name" value="IPNS-like_sf"/>
</dbReference>
<evidence type="ECO:0000256" key="3">
    <source>
        <dbReference type="ARBA" id="ARBA00023004"/>
    </source>
</evidence>
<proteinExistence type="predicted"/>
<sequence length="189" mass="21343">MVVTACAQSPPAVMSNYDRKSELKAFDDSKAGVKGLVDAGVATIPRIFLGHDQIKHDVKLHSSGDSQQYGIPVIDVTGIHEDPGRRAYIADKVRNACEKWGFFQLINHGVPASVMNGMIDGVRRFHEQDTEVKKQFYSRDVTRRFTYNSNFDLYQAPAASWRDTFYCVMAPHRPDREELPAVCRYVLGF</sequence>
<evidence type="ECO:0000256" key="2">
    <source>
        <dbReference type="ARBA" id="ARBA00023002"/>
    </source>
</evidence>
<keyword evidence="1" id="KW-0479">Metal-binding</keyword>
<evidence type="ECO:0000313" key="5">
    <source>
        <dbReference type="EMBL" id="CAK9165461.1"/>
    </source>
</evidence>
<dbReference type="EMBL" id="CAUOFW020004391">
    <property type="protein sequence ID" value="CAK9165461.1"/>
    <property type="molecule type" value="Genomic_DNA"/>
</dbReference>
<organism evidence="5 6">
    <name type="scientific">Ilex paraguariensis</name>
    <name type="common">yerba mate</name>
    <dbReference type="NCBI Taxonomy" id="185542"/>
    <lineage>
        <taxon>Eukaryota</taxon>
        <taxon>Viridiplantae</taxon>
        <taxon>Streptophyta</taxon>
        <taxon>Embryophyta</taxon>
        <taxon>Tracheophyta</taxon>
        <taxon>Spermatophyta</taxon>
        <taxon>Magnoliopsida</taxon>
        <taxon>eudicotyledons</taxon>
        <taxon>Gunneridae</taxon>
        <taxon>Pentapetalae</taxon>
        <taxon>asterids</taxon>
        <taxon>campanulids</taxon>
        <taxon>Aquifoliales</taxon>
        <taxon>Aquifoliaceae</taxon>
        <taxon>Ilex</taxon>
    </lineage>
</organism>
<reference evidence="5 6" key="1">
    <citation type="submission" date="2024-02" db="EMBL/GenBank/DDBJ databases">
        <authorList>
            <person name="Vignale AGUSTIN F."/>
            <person name="Sosa J E."/>
            <person name="Modenutti C."/>
        </authorList>
    </citation>
    <scope>NUCLEOTIDE SEQUENCE [LARGE SCALE GENOMIC DNA]</scope>
</reference>
<evidence type="ECO:0000259" key="4">
    <source>
        <dbReference type="Pfam" id="PF14226"/>
    </source>
</evidence>
<dbReference type="AlphaFoldDB" id="A0ABC8T8K0"/>